<evidence type="ECO:0000256" key="1">
    <source>
        <dbReference type="ARBA" id="ARBA00022729"/>
    </source>
</evidence>
<feature type="coiled-coil region" evidence="2">
    <location>
        <begin position="38"/>
        <end position="107"/>
    </location>
</feature>
<dbReference type="Gene3D" id="2.70.70.10">
    <property type="entry name" value="Glucose Permease (Domain IIA)"/>
    <property type="match status" value="1"/>
</dbReference>
<feature type="region of interest" description="Disordered" evidence="3">
    <location>
        <begin position="256"/>
        <end position="282"/>
    </location>
</feature>
<dbReference type="Proteomes" id="UP000000939">
    <property type="component" value="Chromosome"/>
</dbReference>
<organism evidence="5 6">
    <name type="scientific">Arcobacter nitrofigilis (strain ATCC 33309 / DSM 7299 / CCUG 15893 / LMG 7604 / NCTC 12251 / CI)</name>
    <name type="common">Campylobacter nitrofigilis</name>
    <dbReference type="NCBI Taxonomy" id="572480"/>
    <lineage>
        <taxon>Bacteria</taxon>
        <taxon>Pseudomonadati</taxon>
        <taxon>Campylobacterota</taxon>
        <taxon>Epsilonproteobacteria</taxon>
        <taxon>Campylobacterales</taxon>
        <taxon>Arcobacteraceae</taxon>
        <taxon>Arcobacter</taxon>
    </lineage>
</organism>
<evidence type="ECO:0000256" key="2">
    <source>
        <dbReference type="SAM" id="Coils"/>
    </source>
</evidence>
<dbReference type="RefSeq" id="WP_013135202.1">
    <property type="nucleotide sequence ID" value="NC_014166.1"/>
</dbReference>
<evidence type="ECO:0000259" key="4">
    <source>
        <dbReference type="Pfam" id="PF01551"/>
    </source>
</evidence>
<sequence precursor="true">MHRLLFLTLFITVILQASSIDDKIQNNKTILSRNKNVKDRTEQKIQSLATQIEDQNEELKKLEKEINLVTKDINEHKEMLKDSRKNLDELSIKGKILQNQKKDYEEELINTIIEDYSSAVAMKLANKDSLQELTQSEIYEILSSEAKDNMLKIDNQYMKITQNKTDNEREIRKLNVYIEKREKKKKILNYLLNKHSDSLASIQKKHKLYQNELKTIIKKQNSLTNLLSTLDILKEKELKKEEEARKREQLLALKKKREQAREEEDKKNRSNNVQKTQESVQKDNAEEIDLDVRILGSSTKGVKIGKYRGSKTIAPLKSYSVLKKFGKYYDPVYKIKLFNESVLLKTNEPDAKVFSVLDGKVVYSKQNSGMLENLVIIQHKNGLYTIYSHLDQISPTLKVGKWIKKGYVVGRVDETLTFEAIVNNKYIDPEDIFQ</sequence>
<dbReference type="SUPFAM" id="SSF51261">
    <property type="entry name" value="Duplicated hybrid motif"/>
    <property type="match status" value="1"/>
</dbReference>
<keyword evidence="2" id="KW-0175">Coiled coil</keyword>
<keyword evidence="6" id="KW-1185">Reference proteome</keyword>
<dbReference type="InterPro" id="IPR016047">
    <property type="entry name" value="M23ase_b-sheet_dom"/>
</dbReference>
<dbReference type="HOGENOM" id="CLU_688449_0_0_7"/>
<evidence type="ECO:0000256" key="3">
    <source>
        <dbReference type="SAM" id="MobiDB-lite"/>
    </source>
</evidence>
<evidence type="ECO:0000313" key="5">
    <source>
        <dbReference type="EMBL" id="ADG93057.1"/>
    </source>
</evidence>
<dbReference type="GO" id="GO:0004222">
    <property type="term" value="F:metalloendopeptidase activity"/>
    <property type="evidence" value="ECO:0007669"/>
    <property type="project" value="TreeGrafter"/>
</dbReference>
<keyword evidence="1" id="KW-0732">Signal</keyword>
<dbReference type="CDD" id="cd12797">
    <property type="entry name" value="M23_peptidase"/>
    <property type="match status" value="1"/>
</dbReference>
<evidence type="ECO:0000313" key="6">
    <source>
        <dbReference type="Proteomes" id="UP000000939"/>
    </source>
</evidence>
<dbReference type="STRING" id="572480.Arnit_1399"/>
<gene>
    <name evidence="5" type="ordered locus">Arnit_1399</name>
</gene>
<name>D5V5C2_ARCNC</name>
<feature type="compositionally biased region" description="Polar residues" evidence="3">
    <location>
        <begin position="270"/>
        <end position="279"/>
    </location>
</feature>
<dbReference type="Pfam" id="PF01551">
    <property type="entry name" value="Peptidase_M23"/>
    <property type="match status" value="1"/>
</dbReference>
<dbReference type="OrthoDB" id="5372565at2"/>
<dbReference type="eggNOG" id="COG4942">
    <property type="taxonomic scope" value="Bacteria"/>
</dbReference>
<dbReference type="PANTHER" id="PTHR21666">
    <property type="entry name" value="PEPTIDASE-RELATED"/>
    <property type="match status" value="1"/>
</dbReference>
<feature type="compositionally biased region" description="Basic and acidic residues" evidence="3">
    <location>
        <begin position="259"/>
        <end position="268"/>
    </location>
</feature>
<dbReference type="InterPro" id="IPR050570">
    <property type="entry name" value="Cell_wall_metabolism_enzyme"/>
</dbReference>
<dbReference type="PANTHER" id="PTHR21666:SF289">
    <property type="entry name" value="L-ALA--D-GLU ENDOPEPTIDASE"/>
    <property type="match status" value="1"/>
</dbReference>
<proteinExistence type="predicted"/>
<protein>
    <submittedName>
        <fullName evidence="5">Peptidase M23</fullName>
    </submittedName>
</protein>
<dbReference type="EMBL" id="CP001999">
    <property type="protein sequence ID" value="ADG93057.1"/>
    <property type="molecule type" value="Genomic_DNA"/>
</dbReference>
<accession>D5V5C2</accession>
<dbReference type="AlphaFoldDB" id="D5V5C2"/>
<reference evidence="5 6" key="1">
    <citation type="journal article" date="2010" name="Stand. Genomic Sci.">
        <title>Complete genome sequence of Arcobacter nitrofigilis type strain (CI).</title>
        <authorList>
            <person name="Pati A."/>
            <person name="Gronow S."/>
            <person name="Lapidus A."/>
            <person name="Copeland A."/>
            <person name="Glavina Del Rio T."/>
            <person name="Nolan M."/>
            <person name="Lucas S."/>
            <person name="Tice H."/>
            <person name="Cheng J.F."/>
            <person name="Han C."/>
            <person name="Chertkov O."/>
            <person name="Bruce D."/>
            <person name="Tapia R."/>
            <person name="Goodwin L."/>
            <person name="Pitluck S."/>
            <person name="Liolios K."/>
            <person name="Ivanova N."/>
            <person name="Mavromatis K."/>
            <person name="Chen A."/>
            <person name="Palaniappan K."/>
            <person name="Land M."/>
            <person name="Hauser L."/>
            <person name="Chang Y.J."/>
            <person name="Jeffries C.D."/>
            <person name="Detter J.C."/>
            <person name="Rohde M."/>
            <person name="Goker M."/>
            <person name="Bristow J."/>
            <person name="Eisen J.A."/>
            <person name="Markowitz V."/>
            <person name="Hugenholtz P."/>
            <person name="Klenk H.P."/>
            <person name="Kyrpides N.C."/>
        </authorList>
    </citation>
    <scope>NUCLEOTIDE SEQUENCE [LARGE SCALE GENOMIC DNA]</scope>
    <source>
        <strain evidence="6">ATCC 33309 / DSM 7299 / CCUG 15893 / LMG 7604 / NCTC 12251 / CI</strain>
    </source>
</reference>
<feature type="domain" description="M23ase beta-sheet core" evidence="4">
    <location>
        <begin position="349"/>
        <end position="429"/>
    </location>
</feature>
<dbReference type="InterPro" id="IPR011055">
    <property type="entry name" value="Dup_hybrid_motif"/>
</dbReference>
<dbReference type="KEGG" id="ant:Arnit_1399"/>